<protein>
    <recommendedName>
        <fullName evidence="9">Innexin</fullName>
    </recommendedName>
</protein>
<dbReference type="EMBL" id="CAIIXF020000263">
    <property type="protein sequence ID" value="CAH1803120.1"/>
    <property type="molecule type" value="Genomic_DNA"/>
</dbReference>
<dbReference type="AlphaFoldDB" id="A0A8J1Y9V7"/>
<evidence type="ECO:0000256" key="3">
    <source>
        <dbReference type="ARBA" id="ARBA00022475"/>
    </source>
</evidence>
<dbReference type="PROSITE" id="PS51013">
    <property type="entry name" value="PANNEXIN"/>
    <property type="match status" value="1"/>
</dbReference>
<keyword evidence="8 9" id="KW-0407">Ion channel</keyword>
<keyword evidence="2 9" id="KW-0813">Transport</keyword>
<evidence type="ECO:0000256" key="9">
    <source>
        <dbReference type="RuleBase" id="RU010713"/>
    </source>
</evidence>
<organism evidence="10 11">
    <name type="scientific">Owenia fusiformis</name>
    <name type="common">Polychaete worm</name>
    <dbReference type="NCBI Taxonomy" id="6347"/>
    <lineage>
        <taxon>Eukaryota</taxon>
        <taxon>Metazoa</taxon>
        <taxon>Spiralia</taxon>
        <taxon>Lophotrochozoa</taxon>
        <taxon>Annelida</taxon>
        <taxon>Polychaeta</taxon>
        <taxon>Sedentaria</taxon>
        <taxon>Canalipalpata</taxon>
        <taxon>Sabellida</taxon>
        <taxon>Oweniida</taxon>
        <taxon>Oweniidae</taxon>
        <taxon>Owenia</taxon>
    </lineage>
</organism>
<accession>A0A8J1Y9V7</accession>
<dbReference type="InterPro" id="IPR000990">
    <property type="entry name" value="Innexin"/>
</dbReference>
<keyword evidence="4 9" id="KW-0812">Transmembrane</keyword>
<comment type="caution">
    <text evidence="10">The sequence shown here is derived from an EMBL/GenBank/DDBJ whole genome shotgun (WGS) entry which is preliminary data.</text>
</comment>
<dbReference type="GO" id="GO:0005886">
    <property type="term" value="C:plasma membrane"/>
    <property type="evidence" value="ECO:0007669"/>
    <property type="project" value="UniProtKB-SubCell"/>
</dbReference>
<comment type="similarity">
    <text evidence="9">Belongs to the pannexin family.</text>
</comment>
<evidence type="ECO:0000256" key="2">
    <source>
        <dbReference type="ARBA" id="ARBA00022448"/>
    </source>
</evidence>
<feature type="transmembrane region" description="Helical" evidence="9">
    <location>
        <begin position="25"/>
        <end position="42"/>
    </location>
</feature>
<dbReference type="Pfam" id="PF00876">
    <property type="entry name" value="Innexin"/>
    <property type="match status" value="1"/>
</dbReference>
<dbReference type="OrthoDB" id="5867527at2759"/>
<keyword evidence="3" id="KW-1003">Cell membrane</keyword>
<evidence type="ECO:0000256" key="5">
    <source>
        <dbReference type="ARBA" id="ARBA00022989"/>
    </source>
</evidence>
<reference evidence="10" key="1">
    <citation type="submission" date="2022-03" db="EMBL/GenBank/DDBJ databases">
        <authorList>
            <person name="Martin C."/>
        </authorList>
    </citation>
    <scope>NUCLEOTIDE SEQUENCE</scope>
</reference>
<dbReference type="PANTHER" id="PTHR11893:SF36">
    <property type="entry name" value="INNEXIN-5"/>
    <property type="match status" value="1"/>
</dbReference>
<dbReference type="PANTHER" id="PTHR11893">
    <property type="entry name" value="INNEXIN"/>
    <property type="match status" value="1"/>
</dbReference>
<dbReference type="Proteomes" id="UP000749559">
    <property type="component" value="Unassembled WGS sequence"/>
</dbReference>
<feature type="transmembrane region" description="Helical" evidence="9">
    <location>
        <begin position="202"/>
        <end position="225"/>
    </location>
</feature>
<keyword evidence="7 9" id="KW-0472">Membrane</keyword>
<keyword evidence="5 9" id="KW-1133">Transmembrane helix</keyword>
<evidence type="ECO:0000256" key="6">
    <source>
        <dbReference type="ARBA" id="ARBA00023065"/>
    </source>
</evidence>
<evidence type="ECO:0000256" key="8">
    <source>
        <dbReference type="ARBA" id="ARBA00023303"/>
    </source>
</evidence>
<sequence length="399" mass="46603">MGSFIYALTRFTQSVRHDDDFVDRLNYRYTAVILVVFALLVSGKQYVGAPIHCWCPAKFTDAHVNFANSLCWVKNTYYVPVGEMLPLEDEPRRKKELGYYQWVPIVLLAQAVLFYIPCIVWRMLNDKSGINVNTIVQTVTDIHHLNPDIRDKTIQYLVRHMDRCFDSQREYRAGCCVKFRQNLATKCCLVCGRRYGNYLVSLYLLIKVFYFANAVGQLFLLNSFIGTNYTLYGLEVVRDLINGTDWTESARFPRVTLCDFKIREFGLNIHRYTLQCVLPINLFNEKIYIFLWFWLLFIAAASAISTFHWIVTLCAGNKIMYVKKHLKLMMRYDKATEKKVVPKFTNTYLKQDGIFVLRLLGKNANEVIVSEIVAGLWDYYKQHRRGHIDQDLGTEQLTL</sequence>
<gene>
    <name evidence="9" type="primary">inx</name>
    <name evidence="10" type="ORF">OFUS_LOCUS26740</name>
</gene>
<evidence type="ECO:0000256" key="1">
    <source>
        <dbReference type="ARBA" id="ARBA00004651"/>
    </source>
</evidence>
<comment type="function">
    <text evidence="9">Structural component of the gap junctions.</text>
</comment>
<evidence type="ECO:0000256" key="7">
    <source>
        <dbReference type="ARBA" id="ARBA00023136"/>
    </source>
</evidence>
<dbReference type="GO" id="GO:0005921">
    <property type="term" value="C:gap junction"/>
    <property type="evidence" value="ECO:0007669"/>
    <property type="project" value="UniProtKB-UniRule"/>
</dbReference>
<feature type="transmembrane region" description="Helical" evidence="9">
    <location>
        <begin position="287"/>
        <end position="315"/>
    </location>
</feature>
<keyword evidence="11" id="KW-1185">Reference proteome</keyword>
<evidence type="ECO:0000256" key="4">
    <source>
        <dbReference type="ARBA" id="ARBA00022692"/>
    </source>
</evidence>
<evidence type="ECO:0000313" key="11">
    <source>
        <dbReference type="Proteomes" id="UP000749559"/>
    </source>
</evidence>
<proteinExistence type="inferred from homology"/>
<feature type="transmembrane region" description="Helical" evidence="9">
    <location>
        <begin position="99"/>
        <end position="121"/>
    </location>
</feature>
<name>A0A8J1Y9V7_OWEFU</name>
<keyword evidence="6 9" id="KW-0406">Ion transport</keyword>
<dbReference type="GO" id="GO:0034220">
    <property type="term" value="P:monoatomic ion transmembrane transport"/>
    <property type="evidence" value="ECO:0007669"/>
    <property type="project" value="UniProtKB-KW"/>
</dbReference>
<evidence type="ECO:0000313" key="10">
    <source>
        <dbReference type="EMBL" id="CAH1803120.1"/>
    </source>
</evidence>
<dbReference type="PRINTS" id="PR01262">
    <property type="entry name" value="INNEXIN"/>
</dbReference>
<comment type="subcellular location">
    <subcellularLocation>
        <location evidence="1 9">Cell membrane</location>
        <topology evidence="1 9">Multi-pass membrane protein</topology>
    </subcellularLocation>
</comment>